<dbReference type="GeneID" id="64766915"/>
<name>A0A649VRY7_9CAUD</name>
<keyword evidence="2" id="KW-1185">Reference proteome</keyword>
<gene>
    <name evidence="1" type="primary">208</name>
    <name evidence="1" type="ORF">SEA_STORMAGEDDON_208</name>
</gene>
<dbReference type="KEGG" id="vg:64766915"/>
<proteinExistence type="predicted"/>
<reference evidence="1 2" key="1">
    <citation type="submission" date="2019-10" db="EMBL/GenBank/DDBJ databases">
        <authorList>
            <person name="Garlena R.A."/>
            <person name="Russell D.A."/>
            <person name="Pope W.H."/>
            <person name="Jacobs-Sera D."/>
            <person name="Hatfull G.F."/>
        </authorList>
    </citation>
    <scope>NUCLEOTIDE SEQUENCE [LARGE SCALE GENOMIC DNA]</scope>
</reference>
<dbReference type="EMBL" id="MN586040">
    <property type="protein sequence ID" value="QGJ95068.1"/>
    <property type="molecule type" value="Genomic_DNA"/>
</dbReference>
<accession>A0A649VRY7</accession>
<protein>
    <submittedName>
        <fullName evidence="1">Helix-turn-helix DNA binding domain protein</fullName>
    </submittedName>
</protein>
<dbReference type="Proteomes" id="UP000423065">
    <property type="component" value="Segment"/>
</dbReference>
<evidence type="ECO:0000313" key="2">
    <source>
        <dbReference type="Proteomes" id="UP000423065"/>
    </source>
</evidence>
<evidence type="ECO:0000313" key="1">
    <source>
        <dbReference type="EMBL" id="QGJ95068.1"/>
    </source>
</evidence>
<organism evidence="1 2">
    <name type="scientific">Gordonia phage Stormageddon</name>
    <dbReference type="NCBI Taxonomy" id="2656541"/>
    <lineage>
        <taxon>Viruses</taxon>
        <taxon>Duplodnaviria</taxon>
        <taxon>Heunggongvirae</taxon>
        <taxon>Uroviricota</taxon>
        <taxon>Caudoviricetes</taxon>
        <taxon>Stormageddonvirus</taxon>
        <taxon>Stormageddonvirus Stormageddon</taxon>
    </lineage>
</organism>
<sequence length="134" mass="14413">MTAPDQPISLERALQLRKAGATIPRLARMTQLPVNEFQGELAALLFDKHPGVDSDTALALEQLDALTAGLWPKVVAGDPSAVSQVLNVASRREVLLSKPQRRTPSQKLDSAVAELVARTRGTYGEADDEGIEQS</sequence>
<dbReference type="RefSeq" id="YP_010059683.1">
    <property type="nucleotide sequence ID" value="NC_054726.1"/>
</dbReference>